<gene>
    <name evidence="2" type="ORF">J2R99_000789</name>
</gene>
<dbReference type="InterPro" id="IPR027396">
    <property type="entry name" value="DsrEFH-like"/>
</dbReference>
<sequence>MRKILVLASLVLVFATPAMAQQKPSLVTVVTSPEPQTQLMAMVLTMQSVQQGAKAQVLLCGPAADIALKNAPASAMALQKPKGMSPKGLMQTILQKTETAVDVCALYLPNKGLNEDALIEGVGVAQPPQMAERLLAENTRVLNF</sequence>
<accession>A0ABU0C389</accession>
<feature type="chain" id="PRO_5045606122" description="DsrE/DsrF-like family protein" evidence="1">
    <location>
        <begin position="21"/>
        <end position="144"/>
    </location>
</feature>
<dbReference type="SUPFAM" id="SSF75169">
    <property type="entry name" value="DsrEFH-like"/>
    <property type="match status" value="1"/>
</dbReference>
<keyword evidence="1" id="KW-0732">Signal</keyword>
<evidence type="ECO:0000256" key="1">
    <source>
        <dbReference type="SAM" id="SignalP"/>
    </source>
</evidence>
<evidence type="ECO:0000313" key="3">
    <source>
        <dbReference type="Proteomes" id="UP001230253"/>
    </source>
</evidence>
<comment type="caution">
    <text evidence="2">The sequence shown here is derived from an EMBL/GenBank/DDBJ whole genome shotgun (WGS) entry which is preliminary data.</text>
</comment>
<dbReference type="EMBL" id="JAUSUK010000001">
    <property type="protein sequence ID" value="MDQ0324940.1"/>
    <property type="molecule type" value="Genomic_DNA"/>
</dbReference>
<dbReference type="Gene3D" id="3.40.1260.10">
    <property type="entry name" value="DsrEFH-like"/>
    <property type="match status" value="1"/>
</dbReference>
<keyword evidence="3" id="KW-1185">Reference proteome</keyword>
<feature type="signal peptide" evidence="1">
    <location>
        <begin position="1"/>
        <end position="20"/>
    </location>
</feature>
<proteinExistence type="predicted"/>
<dbReference type="Proteomes" id="UP001230253">
    <property type="component" value="Unassembled WGS sequence"/>
</dbReference>
<organism evidence="2 3">
    <name type="scientific">Rhodopseudomonas julia</name>
    <dbReference type="NCBI Taxonomy" id="200617"/>
    <lineage>
        <taxon>Bacteria</taxon>
        <taxon>Pseudomonadati</taxon>
        <taxon>Pseudomonadota</taxon>
        <taxon>Alphaproteobacteria</taxon>
        <taxon>Hyphomicrobiales</taxon>
        <taxon>Nitrobacteraceae</taxon>
        <taxon>Rhodopseudomonas</taxon>
    </lineage>
</organism>
<evidence type="ECO:0008006" key="4">
    <source>
        <dbReference type="Google" id="ProtNLM"/>
    </source>
</evidence>
<name>A0ABU0C389_9BRAD</name>
<reference evidence="2 3" key="1">
    <citation type="submission" date="2023-07" db="EMBL/GenBank/DDBJ databases">
        <title>Genomic Encyclopedia of Type Strains, Phase IV (KMG-IV): sequencing the most valuable type-strain genomes for metagenomic binning, comparative biology and taxonomic classification.</title>
        <authorList>
            <person name="Goeker M."/>
        </authorList>
    </citation>
    <scope>NUCLEOTIDE SEQUENCE [LARGE SCALE GENOMIC DNA]</scope>
    <source>
        <strain evidence="2 3">DSM 11549</strain>
    </source>
</reference>
<protein>
    <recommendedName>
        <fullName evidence="4">DsrE/DsrF-like family protein</fullName>
    </recommendedName>
</protein>
<dbReference type="RefSeq" id="WP_307153184.1">
    <property type="nucleotide sequence ID" value="NZ_JAUSUK010000001.1"/>
</dbReference>
<evidence type="ECO:0000313" key="2">
    <source>
        <dbReference type="EMBL" id="MDQ0324940.1"/>
    </source>
</evidence>